<evidence type="ECO:0000256" key="1">
    <source>
        <dbReference type="ARBA" id="ARBA00022603"/>
    </source>
</evidence>
<organism evidence="4 5">
    <name type="scientific">Streptomyces johnsoniae</name>
    <dbReference type="NCBI Taxonomy" id="3075532"/>
    <lineage>
        <taxon>Bacteria</taxon>
        <taxon>Bacillati</taxon>
        <taxon>Actinomycetota</taxon>
        <taxon>Actinomycetes</taxon>
        <taxon>Kitasatosporales</taxon>
        <taxon>Streptomycetaceae</taxon>
        <taxon>Streptomyces</taxon>
    </lineage>
</organism>
<dbReference type="GO" id="GO:0008168">
    <property type="term" value="F:methyltransferase activity"/>
    <property type="evidence" value="ECO:0007669"/>
    <property type="project" value="UniProtKB-KW"/>
</dbReference>
<dbReference type="Gene3D" id="3.40.50.150">
    <property type="entry name" value="Vaccinia Virus protein VP39"/>
    <property type="match status" value="1"/>
</dbReference>
<evidence type="ECO:0000256" key="2">
    <source>
        <dbReference type="ARBA" id="ARBA00022679"/>
    </source>
</evidence>
<dbReference type="EMBL" id="JAVREV010000006">
    <property type="protein sequence ID" value="MDT0443344.1"/>
    <property type="molecule type" value="Genomic_DNA"/>
</dbReference>
<evidence type="ECO:0000313" key="5">
    <source>
        <dbReference type="Proteomes" id="UP001183615"/>
    </source>
</evidence>
<name>A0ABU2S4I4_9ACTN</name>
<evidence type="ECO:0000313" key="4">
    <source>
        <dbReference type="EMBL" id="MDT0443344.1"/>
    </source>
</evidence>
<dbReference type="Pfam" id="PF01596">
    <property type="entry name" value="Methyltransf_3"/>
    <property type="match status" value="1"/>
</dbReference>
<keyword evidence="1 4" id="KW-0489">Methyltransferase</keyword>
<dbReference type="SUPFAM" id="SSF53335">
    <property type="entry name" value="S-adenosyl-L-methionine-dependent methyltransferases"/>
    <property type="match status" value="1"/>
</dbReference>
<accession>A0ABU2S4I4</accession>
<dbReference type="CDD" id="cd02440">
    <property type="entry name" value="AdoMet_MTases"/>
    <property type="match status" value="1"/>
</dbReference>
<dbReference type="GO" id="GO:0032259">
    <property type="term" value="P:methylation"/>
    <property type="evidence" value="ECO:0007669"/>
    <property type="project" value="UniProtKB-KW"/>
</dbReference>
<protein>
    <submittedName>
        <fullName evidence="4">Class I SAM-dependent methyltransferase</fullName>
        <ecNumber evidence="4">2.1.1.-</ecNumber>
    </submittedName>
</protein>
<dbReference type="InterPro" id="IPR029063">
    <property type="entry name" value="SAM-dependent_MTases_sf"/>
</dbReference>
<dbReference type="Proteomes" id="UP001183615">
    <property type="component" value="Unassembled WGS sequence"/>
</dbReference>
<gene>
    <name evidence="4" type="ORF">RM779_12155</name>
</gene>
<dbReference type="InterPro" id="IPR050362">
    <property type="entry name" value="Cation-dep_OMT"/>
</dbReference>
<dbReference type="PANTHER" id="PTHR10509:SF14">
    <property type="entry name" value="CAFFEOYL-COA O-METHYLTRANSFERASE 3-RELATED"/>
    <property type="match status" value="1"/>
</dbReference>
<dbReference type="EC" id="2.1.1.-" evidence="4"/>
<proteinExistence type="predicted"/>
<dbReference type="PANTHER" id="PTHR10509">
    <property type="entry name" value="O-METHYLTRANSFERASE-RELATED"/>
    <property type="match status" value="1"/>
</dbReference>
<sequence>MDIVNPALNDYLLAHASPAADDVLRDLAAETRQSLPRHLSMQITQDEGAFLALLVRLTGARLAVEVGTFTGYSALCIARALPADGRLIACDVSDEWTQVARRYWTRAGVADRIDLRIAPAADTLRALPREETVDFAFIDADKAGYPVYYEELVTRLRPGGVIVLDNVLREGRVIDPAAQEPADKAIREINDTVTADPRVDSVLLPLRDGVTVARKR</sequence>
<keyword evidence="5" id="KW-1185">Reference proteome</keyword>
<keyword evidence="2 4" id="KW-0808">Transferase</keyword>
<reference evidence="5" key="1">
    <citation type="submission" date="2023-07" db="EMBL/GenBank/DDBJ databases">
        <title>30 novel species of actinomycetes from the DSMZ collection.</title>
        <authorList>
            <person name="Nouioui I."/>
        </authorList>
    </citation>
    <scope>NUCLEOTIDE SEQUENCE [LARGE SCALE GENOMIC DNA]</scope>
    <source>
        <strain evidence="5">DSM 41886</strain>
    </source>
</reference>
<keyword evidence="3" id="KW-0949">S-adenosyl-L-methionine</keyword>
<dbReference type="RefSeq" id="WP_311617712.1">
    <property type="nucleotide sequence ID" value="NZ_JAVREV010000006.1"/>
</dbReference>
<dbReference type="InterPro" id="IPR002935">
    <property type="entry name" value="SAM_O-MeTrfase"/>
</dbReference>
<dbReference type="PROSITE" id="PS51682">
    <property type="entry name" value="SAM_OMT_I"/>
    <property type="match status" value="1"/>
</dbReference>
<comment type="caution">
    <text evidence="4">The sequence shown here is derived from an EMBL/GenBank/DDBJ whole genome shotgun (WGS) entry which is preliminary data.</text>
</comment>
<evidence type="ECO:0000256" key="3">
    <source>
        <dbReference type="ARBA" id="ARBA00022691"/>
    </source>
</evidence>